<keyword evidence="3" id="KW-1185">Reference proteome</keyword>
<dbReference type="InterPro" id="IPR007345">
    <property type="entry name" value="Polysacch_pyruvyl_Trfase"/>
</dbReference>
<evidence type="ECO:0000259" key="1">
    <source>
        <dbReference type="Pfam" id="PF04230"/>
    </source>
</evidence>
<name>A0ABW3X453_9HYPH</name>
<dbReference type="Pfam" id="PF04230">
    <property type="entry name" value="PS_pyruv_trans"/>
    <property type="match status" value="1"/>
</dbReference>
<dbReference type="Proteomes" id="UP001597176">
    <property type="component" value="Unassembled WGS sequence"/>
</dbReference>
<evidence type="ECO:0000313" key="3">
    <source>
        <dbReference type="Proteomes" id="UP001597176"/>
    </source>
</evidence>
<dbReference type="GO" id="GO:0016757">
    <property type="term" value="F:glycosyltransferase activity"/>
    <property type="evidence" value="ECO:0007669"/>
    <property type="project" value="UniProtKB-KW"/>
</dbReference>
<dbReference type="EMBL" id="JBHTND010000032">
    <property type="protein sequence ID" value="MFD1303580.1"/>
    <property type="molecule type" value="Genomic_DNA"/>
</dbReference>
<dbReference type="EC" id="2.4.-.-" evidence="2"/>
<proteinExistence type="predicted"/>
<accession>A0ABW3X453</accession>
<reference evidence="3" key="1">
    <citation type="journal article" date="2019" name="Int. J. Syst. Evol. Microbiol.">
        <title>The Global Catalogue of Microorganisms (GCM) 10K type strain sequencing project: providing services to taxonomists for standard genome sequencing and annotation.</title>
        <authorList>
            <consortium name="The Broad Institute Genomics Platform"/>
            <consortium name="The Broad Institute Genome Sequencing Center for Infectious Disease"/>
            <person name="Wu L."/>
            <person name="Ma J."/>
        </authorList>
    </citation>
    <scope>NUCLEOTIDE SEQUENCE [LARGE SCALE GENOMIC DNA]</scope>
    <source>
        <strain evidence="3">CCUG 56108</strain>
    </source>
</reference>
<feature type="domain" description="Polysaccharide pyruvyl transferase" evidence="1">
    <location>
        <begin position="143"/>
        <end position="253"/>
    </location>
</feature>
<protein>
    <submittedName>
        <fullName evidence="2">Polysaccharide pyruvyl transferase family protein</fullName>
        <ecNumber evidence="2">2.4.-.-</ecNumber>
    </submittedName>
</protein>
<comment type="caution">
    <text evidence="2">The sequence shown here is derived from an EMBL/GenBank/DDBJ whole genome shotgun (WGS) entry which is preliminary data.</text>
</comment>
<sequence length="320" mass="35357">MIEKEKLVSKSLSTFVKNGDTAGFLELEATLLAESAKEWAPLINSYRALLKFEEMAREAGLEEQYRPKMWWMRSPYPGNFGDILTPYVLWHAFGVMPRWASSNQAEGLCIGSIAKFARPGVRLWGTGMPRPSDPLCPTAIYAAVRGPLSRDAVLAAGGECPEIYGDPAVLLPELFTPETTKTHKVGIIAHVLQEAEVRAAVDKLDAKHIKVISLLAASFEDIERVIADIVSCEEIVTTSLHGLIVSHAYGIPAQYMNLNGETNSFKMQDYKMSVGLSDAALRGMREFTDLKWLDARQCVLPPSRIDTAALRSAFPFPTRL</sequence>
<evidence type="ECO:0000313" key="2">
    <source>
        <dbReference type="EMBL" id="MFD1303580.1"/>
    </source>
</evidence>
<gene>
    <name evidence="2" type="ORF">ACFQ4G_18570</name>
</gene>
<keyword evidence="2" id="KW-0808">Transferase</keyword>
<organism evidence="2 3">
    <name type="scientific">Methylobacterium marchantiae</name>
    <dbReference type="NCBI Taxonomy" id="600331"/>
    <lineage>
        <taxon>Bacteria</taxon>
        <taxon>Pseudomonadati</taxon>
        <taxon>Pseudomonadota</taxon>
        <taxon>Alphaproteobacteria</taxon>
        <taxon>Hyphomicrobiales</taxon>
        <taxon>Methylobacteriaceae</taxon>
        <taxon>Methylobacterium</taxon>
    </lineage>
</organism>
<keyword evidence="2" id="KW-0328">Glycosyltransferase</keyword>
<dbReference type="RefSeq" id="WP_238208144.1">
    <property type="nucleotide sequence ID" value="NZ_JBHTND010000032.1"/>
</dbReference>